<evidence type="ECO:0000313" key="1">
    <source>
        <dbReference type="EMBL" id="MBS6621096.1"/>
    </source>
</evidence>
<dbReference type="AlphaFoldDB" id="A0A9E1GIP2"/>
<organism evidence="1 2">
    <name type="scientific">Faecalibacterium prausnitzii</name>
    <dbReference type="NCBI Taxonomy" id="853"/>
    <lineage>
        <taxon>Bacteria</taxon>
        <taxon>Bacillati</taxon>
        <taxon>Bacillota</taxon>
        <taxon>Clostridia</taxon>
        <taxon>Eubacteriales</taxon>
        <taxon>Oscillospiraceae</taxon>
        <taxon>Faecalibacterium</taxon>
    </lineage>
</organism>
<proteinExistence type="predicted"/>
<protein>
    <submittedName>
        <fullName evidence="1">DUF4363 family protein</fullName>
    </submittedName>
</protein>
<gene>
    <name evidence="1" type="ORF">KH315_02855</name>
</gene>
<reference evidence="1" key="1">
    <citation type="submission" date="2021-02" db="EMBL/GenBank/DDBJ databases">
        <title>Infant gut strain persistence is associated with maternal origin, phylogeny, and functional potential including surface adhesion and iron acquisition.</title>
        <authorList>
            <person name="Lou Y.C."/>
        </authorList>
    </citation>
    <scope>NUCLEOTIDE SEQUENCE</scope>
    <source>
        <strain evidence="1">L2_039_000G1_dasL2_039_000G1_maxbin2.maxbin.077</strain>
    </source>
</reference>
<name>A0A9E1GIP2_9FIRM</name>
<dbReference type="Proteomes" id="UP000811365">
    <property type="component" value="Unassembled WGS sequence"/>
</dbReference>
<sequence length="122" mass="13830">MKRIYACLCIVAVLLGVAFYSSWRVQKFAEDISDDIDDAMEAIRDEDLPSARQALAEGAELCDKMREGMNHLLRTQDFTELEAALRAADGHLELSSPEEAFGELRRAQVQVETLEWLSRRLV</sequence>
<comment type="caution">
    <text evidence="1">The sequence shown here is derived from an EMBL/GenBank/DDBJ whole genome shotgun (WGS) entry which is preliminary data.</text>
</comment>
<accession>A0A9E1GIP2</accession>
<dbReference type="EMBL" id="JAGZYH010000006">
    <property type="protein sequence ID" value="MBS6621096.1"/>
    <property type="molecule type" value="Genomic_DNA"/>
</dbReference>
<evidence type="ECO:0000313" key="2">
    <source>
        <dbReference type="Proteomes" id="UP000811365"/>
    </source>
</evidence>